<evidence type="ECO:0000259" key="3">
    <source>
        <dbReference type="Pfam" id="PF02538"/>
    </source>
</evidence>
<dbReference type="InterPro" id="IPR008040">
    <property type="entry name" value="Hydant_A_N"/>
</dbReference>
<evidence type="ECO:0000313" key="7">
    <source>
        <dbReference type="Proteomes" id="UP001597314"/>
    </source>
</evidence>
<dbReference type="Pfam" id="PF05378">
    <property type="entry name" value="Hydant_A_N"/>
    <property type="match status" value="1"/>
</dbReference>
<evidence type="ECO:0000313" key="6">
    <source>
        <dbReference type="EMBL" id="MFD2181371.1"/>
    </source>
</evidence>
<sequence>MSWDFWIDRGGTFTDVIGRDPAGALHAVKLLSENPGVYRDAAVAGIRKLLGLGSDAPIPTGAIGEVRMGTTVATNALLERKGERTVFVTTRGLADVLEIGYQDRRNIFAKRITKPDQLYERVIEADERVLADGTVERPLDEDLAHRDLQAAYDAGIRAVAIALIHGFRFQDHEKTLARIARDIGFTQISVSHQVSPLIKLVGRGDTTVVDAYLSPILRRYVAQVSEELDVARTGARVMFMTSAGGLTGAGLFQGRDAILSGPAGGVVGMAATGEAAGFDAVIGFDMGGTSTDVAHFDGTFERAFETEIAGVRLRAPMMLIHTVAAGGGSILHFDGARFRVGPDSAGAVPGPASYRRGGPLTVTDANLMVGKLVPEFFPAIFGPDQDQPLDAEVVREKFATLAAQVGDGRSAEEVADGFLKIAVANMAEAVKKISVQRGYDVTTYALNCFGGAGGQHACLVADALGMDSVLVHPLSGLLSAYGMGLASIRATRFESMGAPLDGAAAALRAAREKLGRACLDELAGQGVAAADASVAVTAHVRYEGTDTTLDIPVPFDGDTLPPAALEQIGESFLTQHATRFGFVDREKTLVVDAVSVEAVGGAAPQSEATLAEARHEPPTPHTTGRFFSGGVWHDAGIFLRTQLLPGDAVTGPAIVIEPNQTIVIEPGWQARLTGHDHLVLRRVVARPQREAVGTRADPVMLEIFNNLFMSIAEQMGVALRNTAYSVNIKERLDFSCAVFDAAGALVANAPHMPVHLGSMDRSVETVIAQNDVIRPGDVFALNAPYNGGTHLPDITVCTPVFDPTGEQILFWVASRGHHADVGGIAPGSMSPKGTTIEQEGVYIDNFKLVDRGRLRETELIALLGGGPYPVRNVVQNVNDLKAQIAANQRGGAELNKMIAHFGLDVVQAYMGHVQDNAAESVRRVIDRLSAGSFAYEMDDGSVIRVAITVDKEKREATVDFTGTQAQRPDNFNAPAPVTRAAVLYVFRVMVDADIPMNAGCLRPVRLIVPAGSMLSPVYPAAVVAGNVEVSQAVTNCLFGALGALAAAQGTMNNLTFGDDRYQYYETICSGSPAGPGFDGAAAVHTHMTNSRLTDPEILETRFPVVLEEFSVRRGSGGKGRWNAGDGTRRTIRFREAMECALLSGHRRVPPFGLAGGLPGETGKNLVRRNDGTLEELPGAASTILEAGEAITVITPTGGGYGMG</sequence>
<dbReference type="PANTHER" id="PTHR11365:SF23">
    <property type="entry name" value="HYPOTHETICAL 5-OXOPROLINASE (EUROFUNG)-RELATED"/>
    <property type="match status" value="1"/>
</dbReference>
<evidence type="ECO:0000259" key="4">
    <source>
        <dbReference type="Pfam" id="PF05378"/>
    </source>
</evidence>
<feature type="domain" description="Hydantoinase/oxoprolinase N-terminal" evidence="4">
    <location>
        <begin position="5"/>
        <end position="183"/>
    </location>
</feature>
<accession>A0ABW5AGV2</accession>
<dbReference type="Pfam" id="PF19278">
    <property type="entry name" value="Hydant_A_C"/>
    <property type="match status" value="1"/>
</dbReference>
<dbReference type="RefSeq" id="WP_378476556.1">
    <property type="nucleotide sequence ID" value="NZ_JBHUIW010000003.1"/>
</dbReference>
<feature type="domain" description="Hydantoinase A/oxoprolinase" evidence="2">
    <location>
        <begin position="203"/>
        <end position="491"/>
    </location>
</feature>
<dbReference type="Pfam" id="PF02538">
    <property type="entry name" value="Hydantoinase_B"/>
    <property type="match status" value="1"/>
</dbReference>
<feature type="domain" description="Acetophenone carboxylase-like C-terminal" evidence="5">
    <location>
        <begin position="503"/>
        <end position="681"/>
    </location>
</feature>
<dbReference type="PANTHER" id="PTHR11365">
    <property type="entry name" value="5-OXOPROLINASE RELATED"/>
    <property type="match status" value="1"/>
</dbReference>
<dbReference type="Pfam" id="PF01968">
    <property type="entry name" value="Hydantoinase_A"/>
    <property type="match status" value="1"/>
</dbReference>
<evidence type="ECO:0000256" key="1">
    <source>
        <dbReference type="ARBA" id="ARBA00010403"/>
    </source>
</evidence>
<dbReference type="EMBL" id="JBHUIW010000003">
    <property type="protein sequence ID" value="MFD2181371.1"/>
    <property type="molecule type" value="Genomic_DNA"/>
</dbReference>
<organism evidence="6 7">
    <name type="scientific">Rhodoplanes azumiensis</name>
    <dbReference type="NCBI Taxonomy" id="1897628"/>
    <lineage>
        <taxon>Bacteria</taxon>
        <taxon>Pseudomonadati</taxon>
        <taxon>Pseudomonadota</taxon>
        <taxon>Alphaproteobacteria</taxon>
        <taxon>Hyphomicrobiales</taxon>
        <taxon>Nitrobacteraceae</taxon>
        <taxon>Rhodoplanes</taxon>
    </lineage>
</organism>
<keyword evidence="7" id="KW-1185">Reference proteome</keyword>
<protein>
    <submittedName>
        <fullName evidence="6">Hydantoinase B/oxoprolinase family protein</fullName>
    </submittedName>
</protein>
<dbReference type="InterPro" id="IPR045079">
    <property type="entry name" value="Oxoprolinase-like"/>
</dbReference>
<reference evidence="7" key="1">
    <citation type="journal article" date="2019" name="Int. J. Syst. Evol. Microbiol.">
        <title>The Global Catalogue of Microorganisms (GCM) 10K type strain sequencing project: providing services to taxonomists for standard genome sequencing and annotation.</title>
        <authorList>
            <consortium name="The Broad Institute Genomics Platform"/>
            <consortium name="The Broad Institute Genome Sequencing Center for Infectious Disease"/>
            <person name="Wu L."/>
            <person name="Ma J."/>
        </authorList>
    </citation>
    <scope>NUCLEOTIDE SEQUENCE [LARGE SCALE GENOMIC DNA]</scope>
    <source>
        <strain evidence="7">CGMCC 1.6774</strain>
    </source>
</reference>
<dbReference type="Proteomes" id="UP001597314">
    <property type="component" value="Unassembled WGS sequence"/>
</dbReference>
<proteinExistence type="inferred from homology"/>
<gene>
    <name evidence="6" type="ORF">ACFSOX_04345</name>
</gene>
<name>A0ABW5AGV2_9BRAD</name>
<dbReference type="InterPro" id="IPR003692">
    <property type="entry name" value="Hydantoinase_B"/>
</dbReference>
<evidence type="ECO:0000259" key="5">
    <source>
        <dbReference type="Pfam" id="PF19278"/>
    </source>
</evidence>
<feature type="domain" description="Hydantoinase B/oxoprolinase" evidence="3">
    <location>
        <begin position="697"/>
        <end position="1201"/>
    </location>
</feature>
<evidence type="ECO:0000259" key="2">
    <source>
        <dbReference type="Pfam" id="PF01968"/>
    </source>
</evidence>
<dbReference type="InterPro" id="IPR002821">
    <property type="entry name" value="Hydantoinase_A"/>
</dbReference>
<comment type="similarity">
    <text evidence="1">Belongs to the oxoprolinase family.</text>
</comment>
<comment type="caution">
    <text evidence="6">The sequence shown here is derived from an EMBL/GenBank/DDBJ whole genome shotgun (WGS) entry which is preliminary data.</text>
</comment>
<dbReference type="InterPro" id="IPR049517">
    <property type="entry name" value="ACX-like_C"/>
</dbReference>